<gene>
    <name evidence="5" type="primary">scrK_11</name>
    <name evidence="5" type="ORF">SDC9_147783</name>
</gene>
<comment type="caution">
    <text evidence="5">The sequence shown here is derived from an EMBL/GenBank/DDBJ whole genome shotgun (WGS) entry which is preliminary data.</text>
</comment>
<accession>A0A645EFN2</accession>
<keyword evidence="3 5" id="KW-0418">Kinase</keyword>
<dbReference type="InterPro" id="IPR050306">
    <property type="entry name" value="PfkB_Carbo_kinase"/>
</dbReference>
<dbReference type="AlphaFoldDB" id="A0A645EFN2"/>
<dbReference type="InterPro" id="IPR011611">
    <property type="entry name" value="PfkB_dom"/>
</dbReference>
<dbReference type="CDD" id="cd01167">
    <property type="entry name" value="bac_FRK"/>
    <property type="match status" value="1"/>
</dbReference>
<dbReference type="InterPro" id="IPR029056">
    <property type="entry name" value="Ribokinase-like"/>
</dbReference>
<protein>
    <submittedName>
        <fullName evidence="5">Fructokinase</fullName>
        <ecNumber evidence="5">2.7.1.4</ecNumber>
    </submittedName>
</protein>
<dbReference type="EC" id="2.7.1.4" evidence="5"/>
<keyword evidence="2 5" id="KW-0808">Transferase</keyword>
<evidence type="ECO:0000256" key="2">
    <source>
        <dbReference type="ARBA" id="ARBA00022679"/>
    </source>
</evidence>
<dbReference type="PANTHER" id="PTHR43085:SF54">
    <property type="entry name" value="PUTATIVE-RELATED"/>
    <property type="match status" value="1"/>
</dbReference>
<feature type="domain" description="Carbohydrate kinase PfkB" evidence="4">
    <location>
        <begin position="3"/>
        <end position="228"/>
    </location>
</feature>
<reference evidence="5" key="1">
    <citation type="submission" date="2019-08" db="EMBL/GenBank/DDBJ databases">
        <authorList>
            <person name="Kucharzyk K."/>
            <person name="Murdoch R.W."/>
            <person name="Higgins S."/>
            <person name="Loffler F."/>
        </authorList>
    </citation>
    <scope>NUCLEOTIDE SEQUENCE</scope>
</reference>
<evidence type="ECO:0000313" key="5">
    <source>
        <dbReference type="EMBL" id="MPN00587.1"/>
    </source>
</evidence>
<dbReference type="SUPFAM" id="SSF53613">
    <property type="entry name" value="Ribokinase-like"/>
    <property type="match status" value="1"/>
</dbReference>
<dbReference type="EMBL" id="VSSQ01046622">
    <property type="protein sequence ID" value="MPN00587.1"/>
    <property type="molecule type" value="Genomic_DNA"/>
</dbReference>
<evidence type="ECO:0000259" key="4">
    <source>
        <dbReference type="Pfam" id="PF00294"/>
    </source>
</evidence>
<proteinExistence type="inferred from homology"/>
<evidence type="ECO:0000256" key="3">
    <source>
        <dbReference type="ARBA" id="ARBA00022777"/>
    </source>
</evidence>
<dbReference type="Pfam" id="PF00294">
    <property type="entry name" value="PfkB"/>
    <property type="match status" value="1"/>
</dbReference>
<sequence>MRTKEYDTSLAFVSLRLDGNRDFKFYRRTAADLQFQPDDIDLAVLEDVGFIHFCSVSLVDSPMKKAHLRLIELANEKDIKISFDPNLRLSLWDDAEELKKTVLEFLPYAHCIKISDEELEFITGYTNIKDALPLFFKDKCEYLLYTKGKDGVTLYTKDNREISVNGLVVDVVDTTGAGDSFIGSFLYKLLNDDIEQLLSVSNETLHEYLSFANAYAALTTTKEGALAAMATKIEFEAFYTK</sequence>
<comment type="similarity">
    <text evidence="1">Belongs to the carbohydrate kinase PfkB family.</text>
</comment>
<dbReference type="PANTHER" id="PTHR43085">
    <property type="entry name" value="HEXOKINASE FAMILY MEMBER"/>
    <property type="match status" value="1"/>
</dbReference>
<dbReference type="Gene3D" id="3.40.1190.20">
    <property type="match status" value="1"/>
</dbReference>
<dbReference type="GO" id="GO:0008865">
    <property type="term" value="F:fructokinase activity"/>
    <property type="evidence" value="ECO:0007669"/>
    <property type="project" value="UniProtKB-EC"/>
</dbReference>
<evidence type="ECO:0000256" key="1">
    <source>
        <dbReference type="ARBA" id="ARBA00010688"/>
    </source>
</evidence>
<organism evidence="5">
    <name type="scientific">bioreactor metagenome</name>
    <dbReference type="NCBI Taxonomy" id="1076179"/>
    <lineage>
        <taxon>unclassified sequences</taxon>
        <taxon>metagenomes</taxon>
        <taxon>ecological metagenomes</taxon>
    </lineage>
</organism>
<name>A0A645EFN2_9ZZZZ</name>